<dbReference type="Gene3D" id="3.30.565.10">
    <property type="entry name" value="Histidine kinase-like ATPase, C-terminal domain"/>
    <property type="match status" value="1"/>
</dbReference>
<dbReference type="PANTHER" id="PTHR35526:SF3">
    <property type="entry name" value="ANTI-SIGMA-F FACTOR RSBW"/>
    <property type="match status" value="1"/>
</dbReference>
<dbReference type="RefSeq" id="WP_189118891.1">
    <property type="nucleotide sequence ID" value="NZ_BMRK01000009.1"/>
</dbReference>
<dbReference type="EMBL" id="BSEL01000005">
    <property type="protein sequence ID" value="GLJ68611.1"/>
    <property type="molecule type" value="Genomic_DNA"/>
</dbReference>
<reference evidence="3" key="2">
    <citation type="submission" date="2023-01" db="EMBL/GenBank/DDBJ databases">
        <authorList>
            <person name="Sun Q."/>
            <person name="Evtushenko L."/>
        </authorList>
    </citation>
    <scope>NUCLEOTIDE SEQUENCE</scope>
    <source>
        <strain evidence="3">VKM Ac-1246</strain>
    </source>
</reference>
<reference evidence="3" key="1">
    <citation type="journal article" date="2014" name="Int. J. Syst. Evol. Microbiol.">
        <title>Complete genome of a new Firmicutes species belonging to the dominant human colonic microbiota ('Ruminococcus bicirculans') reveals two chromosomes and a selective capacity to utilize plant glucans.</title>
        <authorList>
            <consortium name="NISC Comparative Sequencing Program"/>
            <person name="Wegmann U."/>
            <person name="Louis P."/>
            <person name="Goesmann A."/>
            <person name="Henrissat B."/>
            <person name="Duncan S.H."/>
            <person name="Flint H.J."/>
        </authorList>
    </citation>
    <scope>NUCLEOTIDE SEQUENCE</scope>
    <source>
        <strain evidence="3">VKM Ac-1246</strain>
    </source>
</reference>
<evidence type="ECO:0000313" key="4">
    <source>
        <dbReference type="Proteomes" id="UP001142292"/>
    </source>
</evidence>
<dbReference type="Proteomes" id="UP001142292">
    <property type="component" value="Unassembled WGS sequence"/>
</dbReference>
<evidence type="ECO:0000313" key="3">
    <source>
        <dbReference type="EMBL" id="GLJ68611.1"/>
    </source>
</evidence>
<sequence>MPLNRPALLLRTGSRAVQDARAWVRSVCTEIDRTDLVDCAEYGVSELVSNALFHGAAPVTIRLRGTVDHPRVEVRDASTEPPLLPVPLALDDEDEVLLTVGRGLSIVASVSDAWGADIDSAGKTVWFTPAAEIDEGDGVEGVITGPSGAPPKPERLGTETVEVSILGVPLSLYRGFQHHFRELRREVRLLSLAHANDYPLAASLSSLFSTLERQLLDGLGHGQLSGVIGPGEGRERETADLHVRMPRAAAETMRRFLDMLDLIDEFCRQERLLVLARSPEQVTFQRWFLGEYLTQAAGGRPTRWTGTQMTGNAS</sequence>
<organism evidence="3 4">
    <name type="scientific">Nocardioides luteus</name>
    <dbReference type="NCBI Taxonomy" id="1844"/>
    <lineage>
        <taxon>Bacteria</taxon>
        <taxon>Bacillati</taxon>
        <taxon>Actinomycetota</taxon>
        <taxon>Actinomycetes</taxon>
        <taxon>Propionibacteriales</taxon>
        <taxon>Nocardioidaceae</taxon>
        <taxon>Nocardioides</taxon>
    </lineage>
</organism>
<accession>A0ABQ5T0D8</accession>
<comment type="caution">
    <text evidence="3">The sequence shown here is derived from an EMBL/GenBank/DDBJ whole genome shotgun (WGS) entry which is preliminary data.</text>
</comment>
<keyword evidence="1" id="KW-0418">Kinase</keyword>
<keyword evidence="4" id="KW-1185">Reference proteome</keyword>
<keyword evidence="1" id="KW-0723">Serine/threonine-protein kinase</keyword>
<dbReference type="CDD" id="cd16936">
    <property type="entry name" value="HATPase_RsbW-like"/>
    <property type="match status" value="1"/>
</dbReference>
<feature type="domain" description="Histidine kinase/HSP90-like ATPase" evidence="2">
    <location>
        <begin position="16"/>
        <end position="128"/>
    </location>
</feature>
<gene>
    <name evidence="3" type="ORF">GCM10017579_26470</name>
</gene>
<dbReference type="Pfam" id="PF13581">
    <property type="entry name" value="HATPase_c_2"/>
    <property type="match status" value="1"/>
</dbReference>
<dbReference type="PANTHER" id="PTHR35526">
    <property type="entry name" value="ANTI-SIGMA-F FACTOR RSBW-RELATED"/>
    <property type="match status" value="1"/>
</dbReference>
<evidence type="ECO:0000259" key="2">
    <source>
        <dbReference type="Pfam" id="PF13581"/>
    </source>
</evidence>
<dbReference type="InterPro" id="IPR050267">
    <property type="entry name" value="Anti-sigma-factor_SerPK"/>
</dbReference>
<name>A0ABQ5T0D8_9ACTN</name>
<proteinExistence type="predicted"/>
<dbReference type="InterPro" id="IPR036890">
    <property type="entry name" value="HATPase_C_sf"/>
</dbReference>
<dbReference type="InterPro" id="IPR003594">
    <property type="entry name" value="HATPase_dom"/>
</dbReference>
<protein>
    <recommendedName>
        <fullName evidence="2">Histidine kinase/HSP90-like ATPase domain-containing protein</fullName>
    </recommendedName>
</protein>
<evidence type="ECO:0000256" key="1">
    <source>
        <dbReference type="ARBA" id="ARBA00022527"/>
    </source>
</evidence>
<keyword evidence="1" id="KW-0808">Transferase</keyword>